<comment type="caution">
    <text evidence="2">The sequence shown here is derived from an EMBL/GenBank/DDBJ whole genome shotgun (WGS) entry which is preliminary data.</text>
</comment>
<name>A0A9Q0ITF7_9TELE</name>
<proteinExistence type="predicted"/>
<dbReference type="AlphaFoldDB" id="A0A9Q0ITF7"/>
<protein>
    <submittedName>
        <fullName evidence="2">Uncharacterized protein</fullName>
    </submittedName>
</protein>
<gene>
    <name evidence="2" type="ORF">NHX12_025533</name>
</gene>
<feature type="compositionally biased region" description="Gly residues" evidence="1">
    <location>
        <begin position="60"/>
        <end position="71"/>
    </location>
</feature>
<feature type="region of interest" description="Disordered" evidence="1">
    <location>
        <begin position="1"/>
        <end position="115"/>
    </location>
</feature>
<dbReference type="EMBL" id="JANIIK010000040">
    <property type="protein sequence ID" value="KAJ3608486.1"/>
    <property type="molecule type" value="Genomic_DNA"/>
</dbReference>
<keyword evidence="3" id="KW-1185">Reference proteome</keyword>
<evidence type="ECO:0000313" key="3">
    <source>
        <dbReference type="Proteomes" id="UP001148018"/>
    </source>
</evidence>
<dbReference type="Proteomes" id="UP001148018">
    <property type="component" value="Unassembled WGS sequence"/>
</dbReference>
<organism evidence="2 3">
    <name type="scientific">Muraenolepis orangiensis</name>
    <name type="common">Patagonian moray cod</name>
    <dbReference type="NCBI Taxonomy" id="630683"/>
    <lineage>
        <taxon>Eukaryota</taxon>
        <taxon>Metazoa</taxon>
        <taxon>Chordata</taxon>
        <taxon>Craniata</taxon>
        <taxon>Vertebrata</taxon>
        <taxon>Euteleostomi</taxon>
        <taxon>Actinopterygii</taxon>
        <taxon>Neopterygii</taxon>
        <taxon>Teleostei</taxon>
        <taxon>Neoteleostei</taxon>
        <taxon>Acanthomorphata</taxon>
        <taxon>Zeiogadaria</taxon>
        <taxon>Gadariae</taxon>
        <taxon>Gadiformes</taxon>
        <taxon>Muraenolepidoidei</taxon>
        <taxon>Muraenolepididae</taxon>
        <taxon>Muraenolepis</taxon>
    </lineage>
</organism>
<accession>A0A9Q0ITF7</accession>
<evidence type="ECO:0000256" key="1">
    <source>
        <dbReference type="SAM" id="MobiDB-lite"/>
    </source>
</evidence>
<evidence type="ECO:0000313" key="2">
    <source>
        <dbReference type="EMBL" id="KAJ3608486.1"/>
    </source>
</evidence>
<reference evidence="2" key="1">
    <citation type="submission" date="2022-07" db="EMBL/GenBank/DDBJ databases">
        <title>Chromosome-level genome of Muraenolepis orangiensis.</title>
        <authorList>
            <person name="Kim J."/>
        </authorList>
    </citation>
    <scope>NUCLEOTIDE SEQUENCE</scope>
    <source>
        <strain evidence="2">KU_S4_2022</strain>
        <tissue evidence="2">Muscle</tissue>
    </source>
</reference>
<sequence length="115" mass="11400">MRGGGRQAGVSRDLVWGLPGPPSPRDLSSGVSSREVGGEGDRLGCPGTSLSPGPLVWGLIQGGGRETGWGVPGPPSPRDLSSGVSSREGGGGRQAGVSRVLPLPGTSRLGSHPVA</sequence>